<sequence>MERSPVMRSRLPDIFEPEALGDRTRQMPSLSLVLASNLDVERALGVDSPAAQYSRRRIASFSTQSAVSGTSTVCSQSNSVYCSDFAQSDEFLLLKDDCYDYPTDQPHAAPARAKWRHRRRRRSSSPSRLRSMVNTLLGARVKN</sequence>
<keyword evidence="3" id="KW-1185">Reference proteome</keyword>
<proteinExistence type="predicted"/>
<evidence type="ECO:0000313" key="3">
    <source>
        <dbReference type="Proteomes" id="UP001140217"/>
    </source>
</evidence>
<feature type="compositionally biased region" description="Basic residues" evidence="1">
    <location>
        <begin position="113"/>
        <end position="123"/>
    </location>
</feature>
<organism evidence="2 3">
    <name type="scientific">Coemansia javaensis</name>
    <dbReference type="NCBI Taxonomy" id="2761396"/>
    <lineage>
        <taxon>Eukaryota</taxon>
        <taxon>Fungi</taxon>
        <taxon>Fungi incertae sedis</taxon>
        <taxon>Zoopagomycota</taxon>
        <taxon>Kickxellomycotina</taxon>
        <taxon>Kickxellomycetes</taxon>
        <taxon>Kickxellales</taxon>
        <taxon>Kickxellaceae</taxon>
        <taxon>Coemansia</taxon>
    </lineage>
</organism>
<accession>A0A9W8LJR1</accession>
<dbReference type="Proteomes" id="UP001140217">
    <property type="component" value="Unassembled WGS sequence"/>
</dbReference>
<gene>
    <name evidence="2" type="ORF">H4R18_001029</name>
</gene>
<name>A0A9W8LJR1_9FUNG</name>
<evidence type="ECO:0000313" key="2">
    <source>
        <dbReference type="EMBL" id="KAJ2784564.1"/>
    </source>
</evidence>
<dbReference type="EMBL" id="JANBUL010000024">
    <property type="protein sequence ID" value="KAJ2784564.1"/>
    <property type="molecule type" value="Genomic_DNA"/>
</dbReference>
<reference evidence="2" key="1">
    <citation type="submission" date="2022-07" db="EMBL/GenBank/DDBJ databases">
        <title>Phylogenomic reconstructions and comparative analyses of Kickxellomycotina fungi.</title>
        <authorList>
            <person name="Reynolds N.K."/>
            <person name="Stajich J.E."/>
            <person name="Barry K."/>
            <person name="Grigoriev I.V."/>
            <person name="Crous P."/>
            <person name="Smith M.E."/>
        </authorList>
    </citation>
    <scope>NUCLEOTIDE SEQUENCE</scope>
    <source>
        <strain evidence="2">NBRC 105414</strain>
    </source>
</reference>
<dbReference type="AlphaFoldDB" id="A0A9W8LJR1"/>
<evidence type="ECO:0000256" key="1">
    <source>
        <dbReference type="SAM" id="MobiDB-lite"/>
    </source>
</evidence>
<comment type="caution">
    <text evidence="2">The sequence shown here is derived from an EMBL/GenBank/DDBJ whole genome shotgun (WGS) entry which is preliminary data.</text>
</comment>
<dbReference type="OrthoDB" id="5565779at2759"/>
<protein>
    <submittedName>
        <fullName evidence="2">Uncharacterized protein</fullName>
    </submittedName>
</protein>
<feature type="region of interest" description="Disordered" evidence="1">
    <location>
        <begin position="105"/>
        <end position="129"/>
    </location>
</feature>